<evidence type="ECO:0000256" key="1">
    <source>
        <dbReference type="SAM" id="MobiDB-lite"/>
    </source>
</evidence>
<proteinExistence type="predicted"/>
<organism evidence="2 3">
    <name type="scientific">Iphiclides podalirius</name>
    <name type="common">scarce swallowtail</name>
    <dbReference type="NCBI Taxonomy" id="110791"/>
    <lineage>
        <taxon>Eukaryota</taxon>
        <taxon>Metazoa</taxon>
        <taxon>Ecdysozoa</taxon>
        <taxon>Arthropoda</taxon>
        <taxon>Hexapoda</taxon>
        <taxon>Insecta</taxon>
        <taxon>Pterygota</taxon>
        <taxon>Neoptera</taxon>
        <taxon>Endopterygota</taxon>
        <taxon>Lepidoptera</taxon>
        <taxon>Glossata</taxon>
        <taxon>Ditrysia</taxon>
        <taxon>Papilionoidea</taxon>
        <taxon>Papilionidae</taxon>
        <taxon>Papilioninae</taxon>
        <taxon>Iphiclides</taxon>
    </lineage>
</organism>
<dbReference type="Proteomes" id="UP000837857">
    <property type="component" value="Chromosome 18"/>
</dbReference>
<gene>
    <name evidence="2" type="ORF">IPOD504_LOCUS6185</name>
</gene>
<reference evidence="2" key="1">
    <citation type="submission" date="2022-03" db="EMBL/GenBank/DDBJ databases">
        <authorList>
            <person name="Martin H S."/>
        </authorList>
    </citation>
    <scope>NUCLEOTIDE SEQUENCE</scope>
</reference>
<name>A0ABN8I6E5_9NEOP</name>
<dbReference type="EMBL" id="OW152830">
    <property type="protein sequence ID" value="CAH2048571.1"/>
    <property type="molecule type" value="Genomic_DNA"/>
</dbReference>
<sequence>MTLVLIDNGVAPTQYAHCLVLLVGDRVSAGEGPRDDGPWPNSGIRGDGGGGTRHSDGHLIPQTDRRRLGSIDGF</sequence>
<feature type="non-terminal residue" evidence="2">
    <location>
        <position position="1"/>
    </location>
</feature>
<keyword evidence="3" id="KW-1185">Reference proteome</keyword>
<accession>A0ABN8I6E5</accession>
<feature type="region of interest" description="Disordered" evidence="1">
    <location>
        <begin position="29"/>
        <end position="74"/>
    </location>
</feature>
<evidence type="ECO:0000313" key="2">
    <source>
        <dbReference type="EMBL" id="CAH2048571.1"/>
    </source>
</evidence>
<evidence type="ECO:0000313" key="3">
    <source>
        <dbReference type="Proteomes" id="UP000837857"/>
    </source>
</evidence>
<protein>
    <submittedName>
        <fullName evidence="2">Uncharacterized protein</fullName>
    </submittedName>
</protein>
<feature type="compositionally biased region" description="Basic and acidic residues" evidence="1">
    <location>
        <begin position="53"/>
        <end position="74"/>
    </location>
</feature>